<dbReference type="Proteomes" id="UP001595420">
    <property type="component" value="Unassembled WGS sequence"/>
</dbReference>
<gene>
    <name evidence="5" type="ORF">ACFOD3_22590</name>
</gene>
<keyword evidence="1 2" id="KW-0807">Transducer</keyword>
<evidence type="ECO:0000256" key="3">
    <source>
        <dbReference type="SAM" id="MobiDB-lite"/>
    </source>
</evidence>
<protein>
    <submittedName>
        <fullName evidence="5">Methyl-accepting chemotaxis protein</fullName>
    </submittedName>
</protein>
<accession>A0ABV7BZ08</accession>
<feature type="domain" description="Methyl-accepting transducer" evidence="4">
    <location>
        <begin position="356"/>
        <end position="627"/>
    </location>
</feature>
<feature type="region of interest" description="Disordered" evidence="3">
    <location>
        <begin position="1"/>
        <end position="44"/>
    </location>
</feature>
<reference evidence="6" key="1">
    <citation type="journal article" date="2019" name="Int. J. Syst. Evol. Microbiol.">
        <title>The Global Catalogue of Microorganisms (GCM) 10K type strain sequencing project: providing services to taxonomists for standard genome sequencing and annotation.</title>
        <authorList>
            <consortium name="The Broad Institute Genomics Platform"/>
            <consortium name="The Broad Institute Genome Sequencing Center for Infectious Disease"/>
            <person name="Wu L."/>
            <person name="Ma J."/>
        </authorList>
    </citation>
    <scope>NUCLEOTIDE SEQUENCE [LARGE SCALE GENOMIC DNA]</scope>
    <source>
        <strain evidence="6">CGMCC 1.16855</strain>
    </source>
</reference>
<dbReference type="PANTHER" id="PTHR32089">
    <property type="entry name" value="METHYL-ACCEPTING CHEMOTAXIS PROTEIN MCPB"/>
    <property type="match status" value="1"/>
</dbReference>
<dbReference type="PROSITE" id="PS50111">
    <property type="entry name" value="CHEMOTAXIS_TRANSDUC_2"/>
    <property type="match status" value="2"/>
</dbReference>
<dbReference type="EMBL" id="JBHRSB010000007">
    <property type="protein sequence ID" value="MFC3002705.1"/>
    <property type="molecule type" value="Genomic_DNA"/>
</dbReference>
<evidence type="ECO:0000256" key="1">
    <source>
        <dbReference type="ARBA" id="ARBA00023224"/>
    </source>
</evidence>
<name>A0ABV7BZ08_9PROT</name>
<evidence type="ECO:0000256" key="2">
    <source>
        <dbReference type="PROSITE-ProRule" id="PRU00284"/>
    </source>
</evidence>
<dbReference type="PANTHER" id="PTHR32089:SF112">
    <property type="entry name" value="LYSOZYME-LIKE PROTEIN-RELATED"/>
    <property type="match status" value="1"/>
</dbReference>
<feature type="domain" description="Methyl-accepting transducer" evidence="4">
    <location>
        <begin position="57"/>
        <end position="314"/>
    </location>
</feature>
<dbReference type="Pfam" id="PF00015">
    <property type="entry name" value="MCPsignal"/>
    <property type="match status" value="2"/>
</dbReference>
<proteinExistence type="predicted"/>
<dbReference type="RefSeq" id="WP_216838796.1">
    <property type="nucleotide sequence ID" value="NZ_JAFNJS010000007.1"/>
</dbReference>
<dbReference type="InterPro" id="IPR004089">
    <property type="entry name" value="MCPsignal_dom"/>
</dbReference>
<organism evidence="5 6">
    <name type="scientific">Falsiroseomonas tokyonensis</name>
    <dbReference type="NCBI Taxonomy" id="430521"/>
    <lineage>
        <taxon>Bacteria</taxon>
        <taxon>Pseudomonadati</taxon>
        <taxon>Pseudomonadota</taxon>
        <taxon>Alphaproteobacteria</taxon>
        <taxon>Acetobacterales</taxon>
        <taxon>Roseomonadaceae</taxon>
        <taxon>Falsiroseomonas</taxon>
    </lineage>
</organism>
<evidence type="ECO:0000313" key="6">
    <source>
        <dbReference type="Proteomes" id="UP001595420"/>
    </source>
</evidence>
<evidence type="ECO:0000313" key="5">
    <source>
        <dbReference type="EMBL" id="MFC3002705.1"/>
    </source>
</evidence>
<evidence type="ECO:0000259" key="4">
    <source>
        <dbReference type="PROSITE" id="PS50111"/>
    </source>
</evidence>
<comment type="caution">
    <text evidence="5">The sequence shown here is derived from an EMBL/GenBank/DDBJ whole genome shotgun (WGS) entry which is preliminary data.</text>
</comment>
<dbReference type="SMART" id="SM00283">
    <property type="entry name" value="MA"/>
    <property type="match status" value="2"/>
</dbReference>
<keyword evidence="6" id="KW-1185">Reference proteome</keyword>
<feature type="compositionally biased region" description="Polar residues" evidence="3">
    <location>
        <begin position="1"/>
        <end position="10"/>
    </location>
</feature>
<sequence length="639" mass="64712">MALVKTTTLTGRLKVPGAPSPDSQRPAPKSPPRRKPAAGQDNAGDRMAAASLELAGGITEAASAVEELRGSLTMIASGAEEAAGAAHESLAAVVGMAAAFEQARELAETSRQRTDALQALLSQSAAAIDASIHAVGANAQRQLAVVEVVGALEAHAARIGEITRSVADIADQTNLLALNAAIEAARAGDEGRGFAVIADEIRALAQAAEQRSLDIKTLADSIAASVRDVAGRLREAAAVAEAEAQAAARVGTTLVSIRSEMAALGEESQSILSAAVDAVTAISEARKGSEIISSAAEEQAAATAQAQAAVEQQATALDQSQSAAAALAEMADRLVRGTGMEPAQGSAAAAEEFSATVQELSGSASEILVAIEQISRGAQLQAAATQQAGTAMTQIETTARSFDASARAQVARVAAIQAQLAEGRLAVAGLAEGVARAVAGNKDVQALIEGLETQATAVGRVVDGLGLIAVQTTMLATSGGVEAARAGEAGRGFAVVSGDVRTLARDAAQNAESVKDLLVAIVARIARVRREVDQIALISEAEIQRNQTLEERLGLVAQDSQNLQTGAEDLARTSRTIVAASAEVLSGIGQIASAAEQASGAATQAAAAAREQSQTAEDLAVAIEEIALLAHELQQAPDR</sequence>